<evidence type="ECO:0000313" key="2">
    <source>
        <dbReference type="EMBL" id="ODV83748.1"/>
    </source>
</evidence>
<keyword evidence="1" id="KW-0812">Transmembrane</keyword>
<keyword evidence="1" id="KW-1133">Transmembrane helix</keyword>
<proteinExistence type="predicted"/>
<organism evidence="2 3">
    <name type="scientific">[Candida] arabinofermentans NRRL YB-2248</name>
    <dbReference type="NCBI Taxonomy" id="983967"/>
    <lineage>
        <taxon>Eukaryota</taxon>
        <taxon>Fungi</taxon>
        <taxon>Dikarya</taxon>
        <taxon>Ascomycota</taxon>
        <taxon>Saccharomycotina</taxon>
        <taxon>Pichiomycetes</taxon>
        <taxon>Pichiales</taxon>
        <taxon>Pichiaceae</taxon>
        <taxon>Ogataea</taxon>
        <taxon>Ogataea/Candida clade</taxon>
    </lineage>
</organism>
<evidence type="ECO:0000256" key="1">
    <source>
        <dbReference type="SAM" id="Phobius"/>
    </source>
</evidence>
<keyword evidence="1" id="KW-0472">Membrane</keyword>
<sequence>MVSVKIYILAATLAYFATGGRWTISLLGLIICLFVPDIDRESPKSVHKGPNGNCQGHKHSPLGSCNQDEIDFTNFVTEPTTDVEINVSDAKTETLPNGAVRLKRSTNGTNKLGNTLVFKRTESPSS</sequence>
<keyword evidence="3" id="KW-1185">Reference proteome</keyword>
<gene>
    <name evidence="2" type="ORF">CANARDRAFT_29734</name>
</gene>
<accession>A0A1E4SW66</accession>
<dbReference type="EMBL" id="KV453861">
    <property type="protein sequence ID" value="ODV83748.1"/>
    <property type="molecule type" value="Genomic_DNA"/>
</dbReference>
<protein>
    <submittedName>
        <fullName evidence="2">Uncharacterized protein</fullName>
    </submittedName>
</protein>
<reference evidence="3" key="1">
    <citation type="submission" date="2016-04" db="EMBL/GenBank/DDBJ databases">
        <title>Comparative genomics of biotechnologically important yeasts.</title>
        <authorList>
            <consortium name="DOE Joint Genome Institute"/>
            <person name="Riley R."/>
            <person name="Haridas S."/>
            <person name="Wolfe K.H."/>
            <person name="Lopes M.R."/>
            <person name="Hittinger C.T."/>
            <person name="Goker M."/>
            <person name="Salamov A."/>
            <person name="Wisecaver J."/>
            <person name="Long T.M."/>
            <person name="Aerts A.L."/>
            <person name="Barry K."/>
            <person name="Choi C."/>
            <person name="Clum A."/>
            <person name="Coughlan A.Y."/>
            <person name="Deshpande S."/>
            <person name="Douglass A.P."/>
            <person name="Hanson S.J."/>
            <person name="Klenk H.-P."/>
            <person name="Labutti K."/>
            <person name="Lapidus A."/>
            <person name="Lindquist E."/>
            <person name="Lipzen A."/>
            <person name="Meier-Kolthoff J.P."/>
            <person name="Ohm R.A."/>
            <person name="Otillar R.P."/>
            <person name="Pangilinan J."/>
            <person name="Peng Y."/>
            <person name="Rokas A."/>
            <person name="Rosa C.A."/>
            <person name="Scheuner C."/>
            <person name="Sibirny A.A."/>
            <person name="Slot J.C."/>
            <person name="Stielow J.B."/>
            <person name="Sun H."/>
            <person name="Kurtzman C.P."/>
            <person name="Blackwell M."/>
            <person name="Grigoriev I.V."/>
            <person name="Jeffries T.W."/>
        </authorList>
    </citation>
    <scope>NUCLEOTIDE SEQUENCE [LARGE SCALE GENOMIC DNA]</scope>
    <source>
        <strain evidence="3">NRRL YB-2248</strain>
    </source>
</reference>
<dbReference type="AlphaFoldDB" id="A0A1E4SW66"/>
<feature type="transmembrane region" description="Helical" evidence="1">
    <location>
        <begin position="6"/>
        <end position="35"/>
    </location>
</feature>
<name>A0A1E4SW66_9ASCO</name>
<dbReference type="Proteomes" id="UP000094801">
    <property type="component" value="Unassembled WGS sequence"/>
</dbReference>
<evidence type="ECO:0000313" key="3">
    <source>
        <dbReference type="Proteomes" id="UP000094801"/>
    </source>
</evidence>